<dbReference type="Proteomes" id="UP000428803">
    <property type="component" value="Chromosome"/>
</dbReference>
<dbReference type="RefSeq" id="WP_158901234.1">
    <property type="nucleotide sequence ID" value="NZ_CP035733.1"/>
</dbReference>
<keyword evidence="3" id="KW-1185">Reference proteome</keyword>
<evidence type="ECO:0000313" key="3">
    <source>
        <dbReference type="Proteomes" id="UP000428803"/>
    </source>
</evidence>
<keyword evidence="1" id="KW-1133">Transmembrane helix</keyword>
<accession>A0A6I6L9M2</accession>
<dbReference type="KEGG" id="slaa:EUU25_11855"/>
<evidence type="ECO:0000256" key="1">
    <source>
        <dbReference type="SAM" id="Phobius"/>
    </source>
</evidence>
<proteinExistence type="predicted"/>
<evidence type="ECO:0000313" key="2">
    <source>
        <dbReference type="EMBL" id="QGY81248.1"/>
    </source>
</evidence>
<feature type="transmembrane region" description="Helical" evidence="1">
    <location>
        <begin position="79"/>
        <end position="101"/>
    </location>
</feature>
<feature type="transmembrane region" description="Helical" evidence="1">
    <location>
        <begin position="29"/>
        <end position="47"/>
    </location>
</feature>
<organism evidence="2 3">
    <name type="scientific">Sphingorhabdus lacus</name>
    <dbReference type="NCBI Taxonomy" id="392610"/>
    <lineage>
        <taxon>Bacteria</taxon>
        <taxon>Pseudomonadati</taxon>
        <taxon>Pseudomonadota</taxon>
        <taxon>Alphaproteobacteria</taxon>
        <taxon>Sphingomonadales</taxon>
        <taxon>Sphingomonadaceae</taxon>
        <taxon>Sphingorhabdus</taxon>
    </lineage>
</organism>
<dbReference type="AlphaFoldDB" id="A0A6I6L9M2"/>
<name>A0A6I6L9M2_9SPHN</name>
<dbReference type="OrthoDB" id="7188556at2"/>
<keyword evidence="1" id="KW-0812">Transmembrane</keyword>
<reference evidence="3" key="1">
    <citation type="submission" date="2019-01" db="EMBL/GenBank/DDBJ databases">
        <title>Sphingorhabdus lacus sp.nov., isolated from an oligotrophic freshwater lake.</title>
        <authorList>
            <person name="Park M."/>
        </authorList>
    </citation>
    <scope>NUCLEOTIDE SEQUENCE [LARGE SCALE GENOMIC DNA]</scope>
    <source>
        <strain evidence="3">IMCC1753</strain>
    </source>
</reference>
<feature type="transmembrane region" description="Helical" evidence="1">
    <location>
        <begin position="54"/>
        <end position="73"/>
    </location>
</feature>
<dbReference type="EMBL" id="CP035733">
    <property type="protein sequence ID" value="QGY81248.1"/>
    <property type="molecule type" value="Genomic_DNA"/>
</dbReference>
<keyword evidence="1" id="KW-0472">Membrane</keyword>
<protein>
    <submittedName>
        <fullName evidence="2">Uncharacterized protein</fullName>
    </submittedName>
</protein>
<feature type="transmembrane region" description="Helical" evidence="1">
    <location>
        <begin position="108"/>
        <end position="130"/>
    </location>
</feature>
<sequence>MDILQATFLGGLFLCLAYAARFGGRTGRAGAVIFAAATFFTALGAAAKPDWAGTSYAVLATDAACLIALVLLACNSSRYWPIWATGFQIVAVATHVATLWIPDIVPIAYQALLSFWSIPILGVMVAGTWLDMVQPDVMRSPGPATQKGKGP</sequence>
<gene>
    <name evidence="2" type="ORF">EUU25_11855</name>
</gene>